<gene>
    <name evidence="2" type="ORF">ACFQMA_05825</name>
</gene>
<dbReference type="EMBL" id="JBHTAS010000001">
    <property type="protein sequence ID" value="MFC7139356.1"/>
    <property type="molecule type" value="Genomic_DNA"/>
</dbReference>
<dbReference type="Proteomes" id="UP001596432">
    <property type="component" value="Unassembled WGS sequence"/>
</dbReference>
<proteinExistence type="predicted"/>
<reference evidence="2 3" key="1">
    <citation type="journal article" date="2019" name="Int. J. Syst. Evol. Microbiol.">
        <title>The Global Catalogue of Microorganisms (GCM) 10K type strain sequencing project: providing services to taxonomists for standard genome sequencing and annotation.</title>
        <authorList>
            <consortium name="The Broad Institute Genomics Platform"/>
            <consortium name="The Broad Institute Genome Sequencing Center for Infectious Disease"/>
            <person name="Wu L."/>
            <person name="Ma J."/>
        </authorList>
    </citation>
    <scope>NUCLEOTIDE SEQUENCE [LARGE SCALE GENOMIC DNA]</scope>
    <source>
        <strain evidence="2 3">XZYJT29</strain>
    </source>
</reference>
<organism evidence="2 3">
    <name type="scientific">Halosimplex aquaticum</name>
    <dbReference type="NCBI Taxonomy" id="3026162"/>
    <lineage>
        <taxon>Archaea</taxon>
        <taxon>Methanobacteriati</taxon>
        <taxon>Methanobacteriota</taxon>
        <taxon>Stenosarchaea group</taxon>
        <taxon>Halobacteria</taxon>
        <taxon>Halobacteriales</taxon>
        <taxon>Haloarculaceae</taxon>
        <taxon>Halosimplex</taxon>
    </lineage>
</organism>
<evidence type="ECO:0000313" key="3">
    <source>
        <dbReference type="Proteomes" id="UP001596432"/>
    </source>
</evidence>
<dbReference type="InterPro" id="IPR012467">
    <property type="entry name" value="DUF1684"/>
</dbReference>
<name>A0ABD5XZF2_9EURY</name>
<protein>
    <submittedName>
        <fullName evidence="2">DUF1684 domain-containing protein</fullName>
    </submittedName>
</protein>
<accession>A0ABD5XZF2</accession>
<feature type="compositionally biased region" description="Basic and acidic residues" evidence="1">
    <location>
        <begin position="14"/>
        <end position="23"/>
    </location>
</feature>
<keyword evidence="3" id="KW-1185">Reference proteome</keyword>
<feature type="region of interest" description="Disordered" evidence="1">
    <location>
        <begin position="14"/>
        <end position="43"/>
    </location>
</feature>
<dbReference type="PANTHER" id="PTHR41913:SF1">
    <property type="entry name" value="DUF1684 DOMAIN-CONTAINING PROTEIN"/>
    <property type="match status" value="1"/>
</dbReference>
<dbReference type="Gene3D" id="6.10.250.1680">
    <property type="match status" value="1"/>
</dbReference>
<dbReference type="PANTHER" id="PTHR41913">
    <property type="entry name" value="DUF1684 DOMAIN-CONTAINING PROTEIN"/>
    <property type="match status" value="1"/>
</dbReference>
<comment type="caution">
    <text evidence="2">The sequence shown here is derived from an EMBL/GenBank/DDBJ whole genome shotgun (WGS) entry which is preliminary data.</text>
</comment>
<dbReference type="AlphaFoldDB" id="A0ABD5XZF2"/>
<evidence type="ECO:0000313" key="2">
    <source>
        <dbReference type="EMBL" id="MFC7139356.1"/>
    </source>
</evidence>
<dbReference type="GeneID" id="78819610"/>
<dbReference type="RefSeq" id="WP_274324949.1">
    <property type="nucleotide sequence ID" value="NZ_CP118158.1"/>
</dbReference>
<sequence length="180" mass="20693">MSDTADWAEQLRANRAEKDEFFAEHPQSPIPPGERDDFDGLDYFEPDPDYRVEATATVHDEPDPVEMETSDGRTVRYERVVTFSFELDGESREIHGYRQRPEDDSIFVPFRDKTTGQQTYDGGRYMELEPDGELADGDEVTVDFNLAYSPFCAFSETFACPYPPEENWLDTTVTAGERFE</sequence>
<evidence type="ECO:0000256" key="1">
    <source>
        <dbReference type="SAM" id="MobiDB-lite"/>
    </source>
</evidence>
<dbReference type="Pfam" id="PF07920">
    <property type="entry name" value="DUF1684"/>
    <property type="match status" value="1"/>
</dbReference>